<gene>
    <name evidence="3" type="ORF">ACFOZ7_21280</name>
</gene>
<evidence type="ECO:0000259" key="2">
    <source>
        <dbReference type="Pfam" id="PF24422"/>
    </source>
</evidence>
<evidence type="ECO:0000313" key="3">
    <source>
        <dbReference type="EMBL" id="MFC4249431.1"/>
    </source>
</evidence>
<dbReference type="Pfam" id="PF24422">
    <property type="entry name" value="DUF7552"/>
    <property type="match status" value="1"/>
</dbReference>
<dbReference type="AlphaFoldDB" id="A0ABD5P5F0"/>
<dbReference type="GeneID" id="300987240"/>
<feature type="compositionally biased region" description="Basic and acidic residues" evidence="1">
    <location>
        <begin position="84"/>
        <end position="98"/>
    </location>
</feature>
<proteinExistence type="predicted"/>
<evidence type="ECO:0000313" key="4">
    <source>
        <dbReference type="Proteomes" id="UP001595821"/>
    </source>
</evidence>
<sequence length="124" mass="14005">MDATMLSEIRATIESLASDDGSYVVVCERTGERPFPATGKRFPDRAAAEEAMRAVVVYRETLRRYDPRTYRYDMTVVETPASLRRSDHRPSTAEDGTDRVLLSHSTARGDPRPLSVPDDRTNDR</sequence>
<accession>A0ABD5P5F0</accession>
<dbReference type="Proteomes" id="UP001595821">
    <property type="component" value="Unassembled WGS sequence"/>
</dbReference>
<dbReference type="InterPro" id="IPR055974">
    <property type="entry name" value="DUF7552"/>
</dbReference>
<reference evidence="3 4" key="1">
    <citation type="journal article" date="2014" name="Int. J. Syst. Evol. Microbiol.">
        <title>Complete genome sequence of Corynebacterium casei LMG S-19264T (=DSM 44701T), isolated from a smear-ripened cheese.</title>
        <authorList>
            <consortium name="US DOE Joint Genome Institute (JGI-PGF)"/>
            <person name="Walter F."/>
            <person name="Albersmeier A."/>
            <person name="Kalinowski J."/>
            <person name="Ruckert C."/>
        </authorList>
    </citation>
    <scope>NUCLEOTIDE SEQUENCE [LARGE SCALE GENOMIC DNA]</scope>
    <source>
        <strain evidence="3 4">IBRC-M 10912</strain>
    </source>
</reference>
<feature type="domain" description="DUF7552" evidence="2">
    <location>
        <begin position="6"/>
        <end position="79"/>
    </location>
</feature>
<feature type="compositionally biased region" description="Basic and acidic residues" evidence="1">
    <location>
        <begin position="107"/>
        <end position="124"/>
    </location>
</feature>
<protein>
    <recommendedName>
        <fullName evidence="2">DUF7552 domain-containing protein</fullName>
    </recommendedName>
</protein>
<feature type="region of interest" description="Disordered" evidence="1">
    <location>
        <begin position="80"/>
        <end position="124"/>
    </location>
</feature>
<organism evidence="3 4">
    <name type="scientific">Natribaculum luteum</name>
    <dbReference type="NCBI Taxonomy" id="1586232"/>
    <lineage>
        <taxon>Archaea</taxon>
        <taxon>Methanobacteriati</taxon>
        <taxon>Methanobacteriota</taxon>
        <taxon>Stenosarchaea group</taxon>
        <taxon>Halobacteria</taxon>
        <taxon>Halobacteriales</taxon>
        <taxon>Natrialbaceae</taxon>
        <taxon>Natribaculum</taxon>
    </lineage>
</organism>
<dbReference type="RefSeq" id="WP_246970843.1">
    <property type="nucleotide sequence ID" value="NZ_CP095397.1"/>
</dbReference>
<evidence type="ECO:0000256" key="1">
    <source>
        <dbReference type="SAM" id="MobiDB-lite"/>
    </source>
</evidence>
<name>A0ABD5P5F0_9EURY</name>
<dbReference type="EMBL" id="JBHSDJ010000132">
    <property type="protein sequence ID" value="MFC4249431.1"/>
    <property type="molecule type" value="Genomic_DNA"/>
</dbReference>
<comment type="caution">
    <text evidence="3">The sequence shown here is derived from an EMBL/GenBank/DDBJ whole genome shotgun (WGS) entry which is preliminary data.</text>
</comment>